<evidence type="ECO:0000313" key="1">
    <source>
        <dbReference type="EMBL" id="OGL39279.1"/>
    </source>
</evidence>
<evidence type="ECO:0000313" key="2">
    <source>
        <dbReference type="Proteomes" id="UP000178526"/>
    </source>
</evidence>
<comment type="caution">
    <text evidence="1">The sequence shown here is derived from an EMBL/GenBank/DDBJ whole genome shotgun (WGS) entry which is preliminary data.</text>
</comment>
<organism evidence="1 2">
    <name type="scientific">Candidatus Schekmanbacteria bacterium GWA2_38_11</name>
    <dbReference type="NCBI Taxonomy" id="1817876"/>
    <lineage>
        <taxon>Bacteria</taxon>
        <taxon>Candidatus Schekmaniibacteriota</taxon>
    </lineage>
</organism>
<proteinExistence type="predicted"/>
<name>A0A1F7RCJ1_9BACT</name>
<sequence>MRKGIALKKIEKEIEKLPPEEQLKLVEKLAHQLRKKGLAAKKDLDWSKLYGIGKGLWKGEDAQEYVNRLREDRI</sequence>
<reference evidence="1 2" key="1">
    <citation type="journal article" date="2016" name="Nat. Commun.">
        <title>Thousands of microbial genomes shed light on interconnected biogeochemical processes in an aquifer system.</title>
        <authorList>
            <person name="Anantharaman K."/>
            <person name="Brown C.T."/>
            <person name="Hug L.A."/>
            <person name="Sharon I."/>
            <person name="Castelle C.J."/>
            <person name="Probst A.J."/>
            <person name="Thomas B.C."/>
            <person name="Singh A."/>
            <person name="Wilkins M.J."/>
            <person name="Karaoz U."/>
            <person name="Brodie E.L."/>
            <person name="Williams K.H."/>
            <person name="Hubbard S.S."/>
            <person name="Banfield J.F."/>
        </authorList>
    </citation>
    <scope>NUCLEOTIDE SEQUENCE [LARGE SCALE GENOMIC DNA]</scope>
</reference>
<gene>
    <name evidence="1" type="ORF">A2042_07345</name>
</gene>
<protein>
    <submittedName>
        <fullName evidence="1">Uncharacterized protein</fullName>
    </submittedName>
</protein>
<dbReference type="EMBL" id="MGDB01000123">
    <property type="protein sequence ID" value="OGL39279.1"/>
    <property type="molecule type" value="Genomic_DNA"/>
</dbReference>
<dbReference type="Proteomes" id="UP000178526">
    <property type="component" value="Unassembled WGS sequence"/>
</dbReference>
<dbReference type="AlphaFoldDB" id="A0A1F7RCJ1"/>
<accession>A0A1F7RCJ1</accession>